<proteinExistence type="predicted"/>
<dbReference type="GO" id="GO:0008745">
    <property type="term" value="F:N-acetylmuramoyl-L-alanine amidase activity"/>
    <property type="evidence" value="ECO:0007669"/>
    <property type="project" value="InterPro"/>
</dbReference>
<name>A0AA45C9B0_9BACT</name>
<comment type="caution">
    <text evidence="3">The sequence shown here is derived from an EMBL/GenBank/DDBJ whole genome shotgun (WGS) entry which is preliminary data.</text>
</comment>
<dbReference type="PANTHER" id="PTHR30404">
    <property type="entry name" value="N-ACETYLMURAMOYL-L-ALANINE AMIDASE"/>
    <property type="match status" value="1"/>
</dbReference>
<sequence length="452" mass="52896">MKRLFLTILLIIIGTFMFSKNVFLQWRPMENEYYFEQNGITYIDFKYIAHKLNKEFKIENDSLIYLKSEKSKTFIFLNEKVAVVDQDEVIKINDEEFIVNENNIYTTANIISKLLNLELLESSVAYYLNIPLSNINSINTYFTEDTAKTEIDLSEEAIVEVYSLVNSMGYLIKIKGAELPNSYYYKEFNSKIRYIKAYHYSQTEVWVKILFRSKAKMKKTIKDKKIVMEFKFDEVDMPVLVIDPGHGGWDPGMIGPNSTKEKDFTLKVAKEVLNLLAEYDIDVYLTREKDEYIGLYERAAYSNDKNADLFLSIHLNSFPDIPSVRGSEVYYYDFSSAKYRSLITWKMKYDSKKDKATIDDWVSVKKDSIKESKKFAIELENNLLDKDFKSRGTKPETYAVLSYTRSPAVLFELEFLSNPDVEKKFLNGDYVDDFAEIIKKSILDYFNIKEAN</sequence>
<dbReference type="EMBL" id="QGGI01000001">
    <property type="protein sequence ID" value="PWJ96605.1"/>
    <property type="molecule type" value="Genomic_DNA"/>
</dbReference>
<evidence type="ECO:0000259" key="2">
    <source>
        <dbReference type="SMART" id="SM00646"/>
    </source>
</evidence>
<accession>A0AA45C9B0</accession>
<dbReference type="GO" id="GO:0009253">
    <property type="term" value="P:peptidoglycan catabolic process"/>
    <property type="evidence" value="ECO:0007669"/>
    <property type="project" value="InterPro"/>
</dbReference>
<dbReference type="Pfam" id="PF01520">
    <property type="entry name" value="Amidase_3"/>
    <property type="match status" value="1"/>
</dbReference>
<evidence type="ECO:0000313" key="4">
    <source>
        <dbReference type="Proteomes" id="UP000245921"/>
    </source>
</evidence>
<gene>
    <name evidence="3" type="ORF">C7380_101179</name>
</gene>
<dbReference type="AlphaFoldDB" id="A0AA45C9B0"/>
<dbReference type="SMART" id="SM00646">
    <property type="entry name" value="Ami_3"/>
    <property type="match status" value="1"/>
</dbReference>
<dbReference type="RefSeq" id="WP_109603594.1">
    <property type="nucleotide sequence ID" value="NZ_JAMHJO010000010.1"/>
</dbReference>
<dbReference type="InterPro" id="IPR050695">
    <property type="entry name" value="N-acetylmuramoyl_amidase_3"/>
</dbReference>
<dbReference type="Proteomes" id="UP000245921">
    <property type="component" value="Unassembled WGS sequence"/>
</dbReference>
<organism evidence="3 4">
    <name type="scientific">Oceanotoga teriensis</name>
    <dbReference type="NCBI Taxonomy" id="515440"/>
    <lineage>
        <taxon>Bacteria</taxon>
        <taxon>Thermotogati</taxon>
        <taxon>Thermotogota</taxon>
        <taxon>Thermotogae</taxon>
        <taxon>Petrotogales</taxon>
        <taxon>Petrotogaceae</taxon>
        <taxon>Oceanotoga</taxon>
    </lineage>
</organism>
<protein>
    <submittedName>
        <fullName evidence="3">N-acetylmuramoyl-L-alanine amidase</fullName>
    </submittedName>
</protein>
<dbReference type="GO" id="GO:0030288">
    <property type="term" value="C:outer membrane-bounded periplasmic space"/>
    <property type="evidence" value="ECO:0007669"/>
    <property type="project" value="TreeGrafter"/>
</dbReference>
<reference evidence="3 4" key="1">
    <citation type="submission" date="2018-05" db="EMBL/GenBank/DDBJ databases">
        <title>Genomic Encyclopedia of Type Strains, Phase IV (KMG-IV): sequencing the most valuable type-strain genomes for metagenomic binning, comparative biology and taxonomic classification.</title>
        <authorList>
            <person name="Goeker M."/>
        </authorList>
    </citation>
    <scope>NUCLEOTIDE SEQUENCE [LARGE SCALE GENOMIC DNA]</scope>
    <source>
        <strain evidence="3 4">DSM 24906</strain>
    </source>
</reference>
<evidence type="ECO:0000256" key="1">
    <source>
        <dbReference type="ARBA" id="ARBA00022801"/>
    </source>
</evidence>
<dbReference type="Gene3D" id="3.40.630.40">
    <property type="entry name" value="Zn-dependent exopeptidases"/>
    <property type="match status" value="1"/>
</dbReference>
<dbReference type="InterPro" id="IPR002508">
    <property type="entry name" value="MurNAc-LAA_cat"/>
</dbReference>
<evidence type="ECO:0000313" key="3">
    <source>
        <dbReference type="EMBL" id="PWJ96605.1"/>
    </source>
</evidence>
<feature type="domain" description="MurNAc-LAA" evidence="2">
    <location>
        <begin position="299"/>
        <end position="443"/>
    </location>
</feature>
<dbReference type="PANTHER" id="PTHR30404:SF0">
    <property type="entry name" value="N-ACETYLMURAMOYL-L-ALANINE AMIDASE AMIC"/>
    <property type="match status" value="1"/>
</dbReference>
<keyword evidence="4" id="KW-1185">Reference proteome</keyword>
<keyword evidence="1" id="KW-0378">Hydrolase</keyword>
<dbReference type="CDD" id="cd02696">
    <property type="entry name" value="MurNAc-LAA"/>
    <property type="match status" value="1"/>
</dbReference>
<dbReference type="SUPFAM" id="SSF53187">
    <property type="entry name" value="Zn-dependent exopeptidases"/>
    <property type="match status" value="1"/>
</dbReference>